<evidence type="ECO:0000313" key="1">
    <source>
        <dbReference type="EMBL" id="AJD83167.1"/>
    </source>
</evidence>
<keyword evidence="2" id="KW-1185">Reference proteome</keyword>
<organism evidence="1 2">
    <name type="scientific">Paracoccus phage vB_PmaS-R3</name>
    <dbReference type="NCBI Taxonomy" id="2494563"/>
    <lineage>
        <taxon>Viruses</taxon>
        <taxon>Duplodnaviria</taxon>
        <taxon>Heunggongvirae</taxon>
        <taxon>Uroviricota</taxon>
        <taxon>Caudoviricetes</taxon>
        <taxon>Zhuquevirus</taxon>
        <taxon>Zhuquevirus R3</taxon>
    </lineage>
</organism>
<evidence type="ECO:0000313" key="2">
    <source>
        <dbReference type="Proteomes" id="UP000031732"/>
    </source>
</evidence>
<dbReference type="EMBL" id="KP162168">
    <property type="protein sequence ID" value="AJD83167.1"/>
    <property type="molecule type" value="Genomic_DNA"/>
</dbReference>
<dbReference type="RefSeq" id="YP_009126433.1">
    <property type="nucleotide sequence ID" value="NC_026608.1"/>
</dbReference>
<protein>
    <submittedName>
        <fullName evidence="1">Minor tail protein</fullName>
    </submittedName>
</protein>
<accession>A0A0B5A0E7</accession>
<dbReference type="GeneID" id="23681327"/>
<dbReference type="KEGG" id="vg:23681327"/>
<proteinExistence type="predicted"/>
<sequence length="154" mass="17425">MPTYEEAIDLMYATFSDAWTAGAAAIVGYVPDVRYEGVPDQTETKRHDKTSRYWARLTVRNAFDNTAGVGRANSSEEFLYESVGNLSIEIYGPKQDNAAITKLRRLAMLSRSAYRGVASGGEVVYTEVTIRERPPEDRWQRIDVTAVYNYHETE</sequence>
<dbReference type="Proteomes" id="UP000031732">
    <property type="component" value="Genome"/>
</dbReference>
<name>A0A0B5A0E7_9CAUD</name>
<reference evidence="1 2" key="2">
    <citation type="journal article" date="2015" name="Stand. Genomic Sci.">
        <title>Complete genome sequence of Paracoccus marcusii phage vB_PmaS-R3 isolated from the South China Sea.</title>
        <authorList>
            <person name="Xu Y."/>
            <person name="Zhang R."/>
            <person name="Jiao N."/>
        </authorList>
    </citation>
    <scope>NUCLEOTIDE SEQUENCE [LARGE SCALE GENOMIC DNA]</scope>
</reference>
<reference evidence="2" key="1">
    <citation type="submission" date="2014-11" db="EMBL/GenBank/DDBJ databases">
        <title>Complete genome sequence of Paracoccus marcusii phage vB_PmaS_IMEP1 isolated from the South China Sea.</title>
        <authorList>
            <person name="Xu Y."/>
            <person name="Zhang R."/>
            <person name="Jiao N."/>
        </authorList>
    </citation>
    <scope>NUCLEOTIDE SEQUENCE [LARGE SCALE GENOMIC DNA]</scope>
</reference>